<dbReference type="EMBL" id="LDAU01000092">
    <property type="protein sequence ID" value="KRX06748.1"/>
    <property type="molecule type" value="Genomic_DNA"/>
</dbReference>
<evidence type="ECO:0000256" key="2">
    <source>
        <dbReference type="SAM" id="MobiDB-lite"/>
    </source>
</evidence>
<dbReference type="Gene3D" id="2.60.40.1190">
    <property type="match status" value="1"/>
</dbReference>
<feature type="compositionally biased region" description="Low complexity" evidence="2">
    <location>
        <begin position="493"/>
        <end position="504"/>
    </location>
</feature>
<feature type="compositionally biased region" description="Basic and acidic residues" evidence="2">
    <location>
        <begin position="92"/>
        <end position="123"/>
    </location>
</feature>
<keyword evidence="1" id="KW-0175">Coiled coil</keyword>
<evidence type="ECO:0000256" key="1">
    <source>
        <dbReference type="SAM" id="Coils"/>
    </source>
</evidence>
<gene>
    <name evidence="3" type="ORF">PPERSA_09150</name>
</gene>
<keyword evidence="4" id="KW-1185">Reference proteome</keyword>
<accession>A0A0V0QWK8</accession>
<proteinExistence type="predicted"/>
<feature type="region of interest" description="Disordered" evidence="2">
    <location>
        <begin position="489"/>
        <end position="519"/>
    </location>
</feature>
<dbReference type="Proteomes" id="UP000054937">
    <property type="component" value="Unassembled WGS sequence"/>
</dbReference>
<protein>
    <submittedName>
        <fullName evidence="3">Uncharacterized protein</fullName>
    </submittedName>
</protein>
<comment type="caution">
    <text evidence="3">The sequence shown here is derived from an EMBL/GenBank/DDBJ whole genome shotgun (WGS) entry which is preliminary data.</text>
</comment>
<feature type="compositionally biased region" description="Basic residues" evidence="2">
    <location>
        <begin position="1"/>
        <end position="10"/>
    </location>
</feature>
<evidence type="ECO:0000313" key="3">
    <source>
        <dbReference type="EMBL" id="KRX06748.1"/>
    </source>
</evidence>
<feature type="compositionally biased region" description="Low complexity" evidence="2">
    <location>
        <begin position="38"/>
        <end position="55"/>
    </location>
</feature>
<feature type="coiled-coil region" evidence="1">
    <location>
        <begin position="527"/>
        <end position="570"/>
    </location>
</feature>
<evidence type="ECO:0000313" key="4">
    <source>
        <dbReference type="Proteomes" id="UP000054937"/>
    </source>
</evidence>
<sequence length="917" mass="109392">MFKKKAKKNKNKLEFQDDEEPSNVQTSENDQINNEVSQNQIHNNGNHENNFQEQQTKNQNSQNIIRKPKNKKKIMPNNSHLQEEIEMEQEEDTKHKFENQEQNIKAKEAIERKKQEQQEKFEKWQQLQEEINLDEQKQSSENSEIEVENEEQRENGINKINQNNLKHDQEDQQNNQIQENLQQEINYSQINSTKESQNKNQQNKKEILNKIQMELEEEFNSDDDMYQKLQAENSRKIREQKRQEQEFISVNKINNNMIDDLDQKRFAMVGELKNDFKQQQQIFDNQDDYSDEEFRDLEGQILQNAIKKGNYNQNFDRKGEKYKQLKDKHKLYTLENISIEDTIHLIETNLQNYKQIALKSQQKLLKNEDQNKSSTNMIQNWKEQFEEKEKQFFEIEEIYEYWSQFEDMLEEKQYEVENAIFQSKKLDSEFHNFKYQLYIQNFNENLEKYKGTPINIDEIINENSSLSHQMININKRINYRNYIENKKIKKFQQKQQSQQNSDNQNDYDDGLSSDSSGFDIDEEDFDTQNYLKNYENQNEQIDKKSNNIEIEKNEENEEKLQQDQNQDKKEISNRQRHFGDLKVAYFTAALEIFQNVSDEYIDFEQILEMAKKLSTIKKQTKNISTDNNEQNQDALEDYQLIYWEAIDAICGGDIIGYDPLGYAAHELQYYDIQDFKQISVIEQLIAILLLVSQQYVFLNEDNQSNIQNIDNNQKVIVPKCSKGTIDFNNLHQTTNGEINQTQTQLSLCHNEKYFQISFINEDFYIHSTQFKCNDPLFTQDVNEFFLGDPENQAEKYYKEFEFNPYGTMFLNQIINDGTKFTGTDIPCDTSGVIINTQIQEQNNQWLLQVSVPFSLILDENYKKRETLSVKGNFYRIDLTSGEKCSGTQNCYYYAYNPTLVSPPNFHKPQYFVEFIME</sequence>
<dbReference type="InParanoid" id="A0A0V0QWK8"/>
<feature type="compositionally biased region" description="Polar residues" evidence="2">
    <location>
        <begin position="22"/>
        <end position="37"/>
    </location>
</feature>
<feature type="coiled-coil region" evidence="1">
    <location>
        <begin position="198"/>
        <end position="246"/>
    </location>
</feature>
<organism evidence="3 4">
    <name type="scientific">Pseudocohnilembus persalinus</name>
    <name type="common">Ciliate</name>
    <dbReference type="NCBI Taxonomy" id="266149"/>
    <lineage>
        <taxon>Eukaryota</taxon>
        <taxon>Sar</taxon>
        <taxon>Alveolata</taxon>
        <taxon>Ciliophora</taxon>
        <taxon>Intramacronucleata</taxon>
        <taxon>Oligohymenophorea</taxon>
        <taxon>Scuticociliatia</taxon>
        <taxon>Philasterida</taxon>
        <taxon>Pseudocohnilembidae</taxon>
        <taxon>Pseudocohnilembus</taxon>
    </lineage>
</organism>
<reference evidence="3 4" key="1">
    <citation type="journal article" date="2015" name="Sci. Rep.">
        <title>Genome of the facultative scuticociliatosis pathogen Pseudocohnilembus persalinus provides insight into its virulence through horizontal gene transfer.</title>
        <authorList>
            <person name="Xiong J."/>
            <person name="Wang G."/>
            <person name="Cheng J."/>
            <person name="Tian M."/>
            <person name="Pan X."/>
            <person name="Warren A."/>
            <person name="Jiang C."/>
            <person name="Yuan D."/>
            <person name="Miao W."/>
        </authorList>
    </citation>
    <scope>NUCLEOTIDE SEQUENCE [LARGE SCALE GENOMIC DNA]</scope>
    <source>
        <strain evidence="3">36N120E</strain>
    </source>
</reference>
<feature type="coiled-coil region" evidence="1">
    <location>
        <begin position="371"/>
        <end position="398"/>
    </location>
</feature>
<name>A0A0V0QWK8_PSEPJ</name>
<dbReference type="AlphaFoldDB" id="A0A0V0QWK8"/>
<dbReference type="CDD" id="cd09620">
    <property type="entry name" value="CBM9_like_3"/>
    <property type="match status" value="1"/>
</dbReference>
<feature type="region of interest" description="Disordered" evidence="2">
    <location>
        <begin position="1"/>
        <end position="155"/>
    </location>
</feature>